<organism evidence="2">
    <name type="scientific">Opuntia streptacantha</name>
    <name type="common">Prickly pear cactus</name>
    <name type="synonym">Opuntia cardona</name>
    <dbReference type="NCBI Taxonomy" id="393608"/>
    <lineage>
        <taxon>Eukaryota</taxon>
        <taxon>Viridiplantae</taxon>
        <taxon>Streptophyta</taxon>
        <taxon>Embryophyta</taxon>
        <taxon>Tracheophyta</taxon>
        <taxon>Spermatophyta</taxon>
        <taxon>Magnoliopsida</taxon>
        <taxon>eudicotyledons</taxon>
        <taxon>Gunneridae</taxon>
        <taxon>Pentapetalae</taxon>
        <taxon>Caryophyllales</taxon>
        <taxon>Cactineae</taxon>
        <taxon>Cactaceae</taxon>
        <taxon>Opuntioideae</taxon>
        <taxon>Opuntia</taxon>
    </lineage>
</organism>
<proteinExistence type="predicted"/>
<accession>A0A7C8YSJ5</accession>
<dbReference type="AlphaFoldDB" id="A0A7C8YSJ5"/>
<keyword evidence="1" id="KW-0812">Transmembrane</keyword>
<evidence type="ECO:0000256" key="1">
    <source>
        <dbReference type="SAM" id="Phobius"/>
    </source>
</evidence>
<name>A0A7C8YSJ5_OPUST</name>
<dbReference type="EMBL" id="GISG01053174">
    <property type="protein sequence ID" value="MBA4625698.1"/>
    <property type="molecule type" value="Transcribed_RNA"/>
</dbReference>
<reference evidence="2" key="1">
    <citation type="journal article" date="2013" name="J. Plant Res.">
        <title>Effect of fungi and light on seed germination of three Opuntia species from semiarid lands of central Mexico.</title>
        <authorList>
            <person name="Delgado-Sanchez P."/>
            <person name="Jimenez-Bremont J.F."/>
            <person name="Guerrero-Gonzalez Mde L."/>
            <person name="Flores J."/>
        </authorList>
    </citation>
    <scope>NUCLEOTIDE SEQUENCE</scope>
    <source>
        <tissue evidence="2">Cladode</tissue>
    </source>
</reference>
<sequence length="117" mass="13236">MRKNCLPFCPLTKGGNFLLVSWSLSYLVSPTGKGHWLCSIGSTTLLCIPHLCICTMWLFVTCFVRSNGLLHTACSTKCVRKLCHLIGIHTLCLLPISGRRACLIPHFLFCIRWKRTR</sequence>
<protein>
    <submittedName>
        <fullName evidence="2">Uncharacterized protein</fullName>
    </submittedName>
</protein>
<feature type="transmembrane region" description="Helical" evidence="1">
    <location>
        <begin position="34"/>
        <end position="60"/>
    </location>
</feature>
<evidence type="ECO:0000313" key="2">
    <source>
        <dbReference type="EMBL" id="MBA4625698.1"/>
    </source>
</evidence>
<keyword evidence="1" id="KW-1133">Transmembrane helix</keyword>
<keyword evidence="1" id="KW-0472">Membrane</keyword>
<reference evidence="2" key="2">
    <citation type="submission" date="2020-07" db="EMBL/GenBank/DDBJ databases">
        <authorList>
            <person name="Vera ALvarez R."/>
            <person name="Arias-Moreno D.M."/>
            <person name="Jimenez-Jacinto V."/>
            <person name="Jimenez-Bremont J.F."/>
            <person name="Swaminathan K."/>
            <person name="Moose S.P."/>
            <person name="Guerrero-Gonzalez M.L."/>
            <person name="Marino-Ramirez L."/>
            <person name="Landsman D."/>
            <person name="Rodriguez-Kessler M."/>
            <person name="Delgado-Sanchez P."/>
        </authorList>
    </citation>
    <scope>NUCLEOTIDE SEQUENCE</scope>
    <source>
        <tissue evidence="2">Cladode</tissue>
    </source>
</reference>
<dbReference type="EMBL" id="GISG01053175">
    <property type="protein sequence ID" value="MBA4625699.1"/>
    <property type="molecule type" value="Transcribed_RNA"/>
</dbReference>